<dbReference type="InterPro" id="IPR000409">
    <property type="entry name" value="BEACH_dom"/>
</dbReference>
<dbReference type="SUPFAM" id="SSF81837">
    <property type="entry name" value="BEACH domain"/>
    <property type="match status" value="1"/>
</dbReference>
<dbReference type="CDD" id="cd06071">
    <property type="entry name" value="Beach"/>
    <property type="match status" value="1"/>
</dbReference>
<organism evidence="5 6">
    <name type="scientific">Orchesella dallaii</name>
    <dbReference type="NCBI Taxonomy" id="48710"/>
    <lineage>
        <taxon>Eukaryota</taxon>
        <taxon>Metazoa</taxon>
        <taxon>Ecdysozoa</taxon>
        <taxon>Arthropoda</taxon>
        <taxon>Hexapoda</taxon>
        <taxon>Collembola</taxon>
        <taxon>Entomobryomorpha</taxon>
        <taxon>Entomobryoidea</taxon>
        <taxon>Orchesellidae</taxon>
        <taxon>Orchesellinae</taxon>
        <taxon>Orchesella</taxon>
    </lineage>
</organism>
<feature type="domain" description="BEACH" evidence="3">
    <location>
        <begin position="1328"/>
        <end position="1619"/>
    </location>
</feature>
<dbReference type="Pfam" id="PF14844">
    <property type="entry name" value="PH_BEACH"/>
    <property type="match status" value="1"/>
</dbReference>
<dbReference type="PANTHER" id="PTHR13743:SF86">
    <property type="entry name" value="LYSOSOMAL-TRAFFICKING REGULATOR"/>
    <property type="match status" value="1"/>
</dbReference>
<gene>
    <name evidence="5" type="ORF">ODALV1_LOCUS11640</name>
</gene>
<feature type="repeat" description="WD" evidence="1">
    <location>
        <begin position="1748"/>
        <end position="1789"/>
    </location>
</feature>
<dbReference type="PROSITE" id="PS50197">
    <property type="entry name" value="BEACH"/>
    <property type="match status" value="1"/>
</dbReference>
<dbReference type="Proteomes" id="UP001642540">
    <property type="component" value="Unassembled WGS sequence"/>
</dbReference>
<feature type="compositionally biased region" description="Acidic residues" evidence="2">
    <location>
        <begin position="42"/>
        <end position="56"/>
    </location>
</feature>
<protein>
    <recommendedName>
        <fullName evidence="7">Lysosomal-trafficking regulator</fullName>
    </recommendedName>
</protein>
<dbReference type="Gene3D" id="2.30.29.30">
    <property type="entry name" value="Pleckstrin-homology domain (PH domain)/Phosphotyrosine-binding domain (PTB)"/>
    <property type="match status" value="1"/>
</dbReference>
<dbReference type="EMBL" id="CAXLJM020000035">
    <property type="protein sequence ID" value="CAL8104064.1"/>
    <property type="molecule type" value="Genomic_DNA"/>
</dbReference>
<feature type="domain" description="BEACH-type PH" evidence="4">
    <location>
        <begin position="1222"/>
        <end position="1319"/>
    </location>
</feature>
<comment type="caution">
    <text evidence="5">The sequence shown here is derived from an EMBL/GenBank/DDBJ whole genome shotgun (WGS) entry which is preliminary data.</text>
</comment>
<dbReference type="PROSITE" id="PS51783">
    <property type="entry name" value="PH_BEACH"/>
    <property type="match status" value="1"/>
</dbReference>
<evidence type="ECO:0000313" key="6">
    <source>
        <dbReference type="Proteomes" id="UP001642540"/>
    </source>
</evidence>
<dbReference type="InterPro" id="IPR023362">
    <property type="entry name" value="PH-BEACH_dom"/>
</dbReference>
<feature type="compositionally biased region" description="Low complexity" evidence="2">
    <location>
        <begin position="29"/>
        <end position="38"/>
    </location>
</feature>
<evidence type="ECO:0000256" key="2">
    <source>
        <dbReference type="SAM" id="MobiDB-lite"/>
    </source>
</evidence>
<feature type="compositionally biased region" description="Low complexity" evidence="2">
    <location>
        <begin position="100"/>
        <end position="119"/>
    </location>
</feature>
<keyword evidence="1" id="KW-0853">WD repeat</keyword>
<dbReference type="SUPFAM" id="SSF50729">
    <property type="entry name" value="PH domain-like"/>
    <property type="match status" value="1"/>
</dbReference>
<accession>A0ABP1QI08</accession>
<proteinExistence type="predicted"/>
<feature type="region of interest" description="Disordered" evidence="2">
    <location>
        <begin position="20"/>
        <end position="149"/>
    </location>
</feature>
<dbReference type="InterPro" id="IPR011993">
    <property type="entry name" value="PH-like_dom_sf"/>
</dbReference>
<dbReference type="InterPro" id="IPR050865">
    <property type="entry name" value="BEACH_Domain"/>
</dbReference>
<sequence>MDPDRFKTLEDQIEIEDGTLKVYNDNGGSSSSTSIYSTAEEDHLDSESPPEIDTEGVLEPLLTATKTWVTGTKNNEEGGAGTATDETDNDNSWSSARTQNNTASISSSTSSKLTNKIKNINTQSNLPNETRARDESFNSSDDSTKTATAETIARKNSTSIQIAELSFSRQYESSTDLPSTLSESESSSNIAASLLLPEGRPISVVQLQDVFDRFKSSDNSFEFYADLIDLLGSAQSRNDFQWALHQMGGISALIFLFARVVEICRDDEIQSKALCLVLTQLKNHCKSTDIPSRVHYNLIRFILNSERSTFGFKTFLVLINHCLNARGHRLLDYDLLDTCLLTSWRILLRNRCTDADAPTGRRSLFECLLTVILDLIVEKNTNRDLNMALLKSKFFGEVLLSICYNAIFDANNYHQPTPGTSSSSNPAPSLSSVDAIRITVLIKSILFELMTPPDAFIGVCLVKYGLYPLLPKELPPLPQKESAFFTFQNQQFNNATEALENENDTNNSNISRNKVTTKNIMMDFEGEDEIPEMLSPENNEDIPEIVGRVLIKQKVYNKETFESTQLDGFRETFQESLTEAVMTILLNTLAIIPDGAFFSVLRNHLNPHIFVAYCSHPSFPIKKLALKLLSAYLSRVKNPCISEFLTARGFFLTSMYIQDCPELSSLIGIICQGYGPVSYPLILSLLHTNSAVNTILEWVQEDEGGVIPGLMSMGFIPTLLNMCKPGSSGAFLTRGLSDLLSRVIRFCTISPKEDPWKVLLCPALESLPQGNHLSGRIFQEATEYLKKYGGKDLKKGDAGGRLIWLLERGTVSRFGNQFDKWLLNVFMVHFMEMDDDQETEVWKAFVKKNKKRLMYLLGVCLCRILAPNRGDLHFKQLTLRILLGCPNVKTWLPKVIRIDEQIERCFTAFFRMFLSEAEKRSCTKVENVRKDGMGLTSPSFQTLISDNSAIRLVAVAKVDNAEVGEASGGGQQNQPFFNVTDKLVRTRLEEILVGAGLLSPINSFSTYSADFKNFKMLLETPPIYGVSYYELRQCLASVERMRQQLQKSLNGSATSFMSSLGMDTIVKDFSLERGVNKQNVSAVIQKNNCCNTAYFEGVYEMVNRLACDMLDNVTRTRTMQEIELVRRLSLKEDDIIARNGLWKLVERMTHPTAPWHFSASYPKFWALDQSEGPGRVRLRLKRESLKIHSRFVMPTYRDTGDVLQPLEYLLSEKLEEQTILPKTNSGIHFMRFCTRIIPGEELPGEIILNSETLHFIPDAQNGIQECIQRIDVPLTSIIHILKRRYTLEDRAVEIFVESRSYMFVFRGNKDREEFIKLIAVKHSANSLNSSLMDSSLPSMTAQWTKGQISNFEYLMYLNTAAGRTYCDLMQYPVFPFVLAKYDSPTLDLNAIQSYRDLKKPMAIQDPSKEEHFIATYNYLKRECDTSPFHYGSHYSNSGIVLHFLIRLPPYTQHFLKYQDGSFDIPDRSFHSIDTTWKLASRESNTDFKEAIPEFFYLPEFLKNIQHFDFGKRQNGMRVDDVTLPPWANGNARFFTLVNRQALESNQVRKFLSDWIDLIFGYKQTGKAAIQAMNVFHPSTYEGFEVDGVGDELLRKARKAMVSTYGQTPKKLFPYPHPRSSVAPVEQCEVMASDTVSGIRWGRFVGSPLCTELEVNNTRTYEDSMSLFETQTRIVFWPENTIIIGDKIVGKWDASGIRIKSNIVHLCIGDEITVCVTTDNSIWVGHQSGLITVLKLTSELDKVEEKFELVGHYQAIKCIDLNQDFSTAISCSGENYALVWDMNRLRFINVIRRPESIDEVYSSRSTGDVVLLNATNNIITLTTINGFEVASIQPDDRIECVCLTNLDPGRNVNLIAVGCDYGMLRFYSTWDLKFVNEIKVVPLATLAIKKVRYAKDGQRLYCLSSTGEICISAALQLSDSRR</sequence>
<dbReference type="Pfam" id="PF02138">
    <property type="entry name" value="Beach"/>
    <property type="match status" value="1"/>
</dbReference>
<reference evidence="5 6" key="1">
    <citation type="submission" date="2024-08" db="EMBL/GenBank/DDBJ databases">
        <authorList>
            <person name="Cucini C."/>
            <person name="Frati F."/>
        </authorList>
    </citation>
    <scope>NUCLEOTIDE SEQUENCE [LARGE SCALE GENOMIC DNA]</scope>
</reference>
<feature type="compositionally biased region" description="Polar residues" evidence="2">
    <location>
        <begin position="64"/>
        <end position="73"/>
    </location>
</feature>
<evidence type="ECO:0000256" key="1">
    <source>
        <dbReference type="PROSITE-ProRule" id="PRU00221"/>
    </source>
</evidence>
<evidence type="ECO:0000259" key="4">
    <source>
        <dbReference type="PROSITE" id="PS51783"/>
    </source>
</evidence>
<evidence type="ECO:0000313" key="5">
    <source>
        <dbReference type="EMBL" id="CAL8104064.1"/>
    </source>
</evidence>
<feature type="compositionally biased region" description="Polar residues" evidence="2">
    <location>
        <begin position="90"/>
        <end position="99"/>
    </location>
</feature>
<dbReference type="PROSITE" id="PS50082">
    <property type="entry name" value="WD_REPEATS_2"/>
    <property type="match status" value="1"/>
</dbReference>
<evidence type="ECO:0000259" key="3">
    <source>
        <dbReference type="PROSITE" id="PS50197"/>
    </source>
</evidence>
<feature type="compositionally biased region" description="Polar residues" evidence="2">
    <location>
        <begin position="137"/>
        <end position="149"/>
    </location>
</feature>
<dbReference type="SUPFAM" id="SSF50978">
    <property type="entry name" value="WD40 repeat-like"/>
    <property type="match status" value="1"/>
</dbReference>
<keyword evidence="6" id="KW-1185">Reference proteome</keyword>
<evidence type="ECO:0008006" key="7">
    <source>
        <dbReference type="Google" id="ProtNLM"/>
    </source>
</evidence>
<dbReference type="InterPro" id="IPR001680">
    <property type="entry name" value="WD40_rpt"/>
</dbReference>
<dbReference type="SMART" id="SM01026">
    <property type="entry name" value="Beach"/>
    <property type="match status" value="1"/>
</dbReference>
<dbReference type="PANTHER" id="PTHR13743">
    <property type="entry name" value="BEIGE/BEACH-RELATED"/>
    <property type="match status" value="1"/>
</dbReference>
<dbReference type="Gene3D" id="1.10.1540.10">
    <property type="entry name" value="BEACH domain"/>
    <property type="match status" value="1"/>
</dbReference>
<dbReference type="InterPro" id="IPR015943">
    <property type="entry name" value="WD40/YVTN_repeat-like_dom_sf"/>
</dbReference>
<dbReference type="InterPro" id="IPR036322">
    <property type="entry name" value="WD40_repeat_dom_sf"/>
</dbReference>
<name>A0ABP1QI08_9HEXA</name>
<dbReference type="InterPro" id="IPR036372">
    <property type="entry name" value="BEACH_dom_sf"/>
</dbReference>
<dbReference type="Gene3D" id="2.130.10.10">
    <property type="entry name" value="YVTN repeat-like/Quinoprotein amine dehydrogenase"/>
    <property type="match status" value="1"/>
</dbReference>